<dbReference type="PROSITE" id="PS51365">
    <property type="entry name" value="RENAL_DIPEPTIDASE_2"/>
    <property type="match status" value="1"/>
</dbReference>
<organism evidence="1 2">
    <name type="scientific">Hoeflea poritis</name>
    <dbReference type="NCBI Taxonomy" id="2993659"/>
    <lineage>
        <taxon>Bacteria</taxon>
        <taxon>Pseudomonadati</taxon>
        <taxon>Pseudomonadota</taxon>
        <taxon>Alphaproteobacteria</taxon>
        <taxon>Hyphomicrobiales</taxon>
        <taxon>Rhizobiaceae</taxon>
        <taxon>Hoeflea</taxon>
    </lineage>
</organism>
<dbReference type="Proteomes" id="UP001148313">
    <property type="component" value="Unassembled WGS sequence"/>
</dbReference>
<gene>
    <name evidence="1" type="ORF">OOZ53_09625</name>
</gene>
<dbReference type="RefSeq" id="WP_271089267.1">
    <property type="nucleotide sequence ID" value="NZ_JAPJZH010000005.1"/>
</dbReference>
<dbReference type="EMBL" id="JAPJZH010000005">
    <property type="protein sequence ID" value="MDA4845607.1"/>
    <property type="molecule type" value="Genomic_DNA"/>
</dbReference>
<evidence type="ECO:0000313" key="2">
    <source>
        <dbReference type="Proteomes" id="UP001148313"/>
    </source>
</evidence>
<name>A0ABT4VLM4_9HYPH</name>
<keyword evidence="2" id="KW-1185">Reference proteome</keyword>
<dbReference type="SUPFAM" id="SSF51556">
    <property type="entry name" value="Metallo-dependent hydrolases"/>
    <property type="match status" value="1"/>
</dbReference>
<dbReference type="PANTHER" id="PTHR10443">
    <property type="entry name" value="MICROSOMAL DIPEPTIDASE"/>
    <property type="match status" value="1"/>
</dbReference>
<dbReference type="Gene3D" id="3.20.20.140">
    <property type="entry name" value="Metal-dependent hydrolases"/>
    <property type="match status" value="1"/>
</dbReference>
<dbReference type="CDD" id="cd01301">
    <property type="entry name" value="rDP_like"/>
    <property type="match status" value="1"/>
</dbReference>
<dbReference type="PANTHER" id="PTHR10443:SF12">
    <property type="entry name" value="DIPEPTIDASE"/>
    <property type="match status" value="1"/>
</dbReference>
<dbReference type="InterPro" id="IPR032466">
    <property type="entry name" value="Metal_Hydrolase"/>
</dbReference>
<comment type="caution">
    <text evidence="1">The sequence shown here is derived from an EMBL/GenBank/DDBJ whole genome shotgun (WGS) entry which is preliminary data.</text>
</comment>
<evidence type="ECO:0000313" key="1">
    <source>
        <dbReference type="EMBL" id="MDA4845607.1"/>
    </source>
</evidence>
<reference evidence="1" key="1">
    <citation type="submission" date="2022-11" db="EMBL/GenBank/DDBJ databases">
        <title>Hoeflea poritis sp. nov., isolated from scleractinian coral Porites lutea.</title>
        <authorList>
            <person name="Zhang G."/>
            <person name="Wei Q."/>
            <person name="Cai L."/>
        </authorList>
    </citation>
    <scope>NUCLEOTIDE SEQUENCE</scope>
    <source>
        <strain evidence="1">E7-10</strain>
    </source>
</reference>
<dbReference type="InterPro" id="IPR008257">
    <property type="entry name" value="Pept_M19"/>
</dbReference>
<protein>
    <submittedName>
        <fullName evidence="1">Dipeptidase</fullName>
    </submittedName>
</protein>
<accession>A0ABT4VLM4</accession>
<proteinExistence type="predicted"/>
<sequence>MNGNISYFDGHNDFLLRLMKSPAPREETWLGTGRAGHLDLARMKEAGFAGGLFAIFVPPVSSGPPPDFKALMANPPYDLPMPPEMDCRTAQPDALEMAGLLHWMERSAPDDFRVCRTPEEIRAAMHSARIAGLMHMEGAEAIGPDLDALHLFHEMGLRSLGPVWSRPTVFGHGVPMAFPATPDIGPGLTGAGKDLVRLCNALGILIDLSHMNAAGFDDVAAISRAPLVATHSNAHALCASPRNLTDRQLHAIRDTGGLVGFNFATFYLNRDGTASADTSFDVMRRHIDYLIAELGEDHVGFGLDFDGCVLPDLIGDVTGVPGLLRALSQAGYGDALLAKLAHENWLSCLERSLQPLG</sequence>
<dbReference type="Pfam" id="PF01244">
    <property type="entry name" value="Peptidase_M19"/>
    <property type="match status" value="1"/>
</dbReference>